<organism evidence="1 2">
    <name type="scientific">Mycena pura</name>
    <dbReference type="NCBI Taxonomy" id="153505"/>
    <lineage>
        <taxon>Eukaryota</taxon>
        <taxon>Fungi</taxon>
        <taxon>Dikarya</taxon>
        <taxon>Basidiomycota</taxon>
        <taxon>Agaricomycotina</taxon>
        <taxon>Agaricomycetes</taxon>
        <taxon>Agaricomycetidae</taxon>
        <taxon>Agaricales</taxon>
        <taxon>Marasmiineae</taxon>
        <taxon>Mycenaceae</taxon>
        <taxon>Mycena</taxon>
    </lineage>
</organism>
<protein>
    <submittedName>
        <fullName evidence="1">Uncharacterized protein</fullName>
    </submittedName>
</protein>
<dbReference type="AlphaFoldDB" id="A0AAD6UXN1"/>
<reference evidence="1" key="1">
    <citation type="submission" date="2023-03" db="EMBL/GenBank/DDBJ databases">
        <title>Massive genome expansion in bonnet fungi (Mycena s.s.) driven by repeated elements and novel gene families across ecological guilds.</title>
        <authorList>
            <consortium name="Lawrence Berkeley National Laboratory"/>
            <person name="Harder C.B."/>
            <person name="Miyauchi S."/>
            <person name="Viragh M."/>
            <person name="Kuo A."/>
            <person name="Thoen E."/>
            <person name="Andreopoulos B."/>
            <person name="Lu D."/>
            <person name="Skrede I."/>
            <person name="Drula E."/>
            <person name="Henrissat B."/>
            <person name="Morin E."/>
            <person name="Kohler A."/>
            <person name="Barry K."/>
            <person name="LaButti K."/>
            <person name="Morin E."/>
            <person name="Salamov A."/>
            <person name="Lipzen A."/>
            <person name="Mereny Z."/>
            <person name="Hegedus B."/>
            <person name="Baldrian P."/>
            <person name="Stursova M."/>
            <person name="Weitz H."/>
            <person name="Taylor A."/>
            <person name="Grigoriev I.V."/>
            <person name="Nagy L.G."/>
            <person name="Martin F."/>
            <person name="Kauserud H."/>
        </authorList>
    </citation>
    <scope>NUCLEOTIDE SEQUENCE</scope>
    <source>
        <strain evidence="1">9144</strain>
    </source>
</reference>
<name>A0AAD6UXN1_9AGAR</name>
<gene>
    <name evidence="1" type="ORF">GGX14DRAFT_678217</name>
</gene>
<dbReference type="Proteomes" id="UP001219525">
    <property type="component" value="Unassembled WGS sequence"/>
</dbReference>
<sequence length="318" mass="35720">MGFIATPIFFRGDGTGQPPQTSSMPLNYLTSATLPGWTTRSSNASSSTSSRTAMLNTEHENLVTAFRKEWMEAKRKEKGELQKELLSLVLRLAIEDICNMEGGVLGHVRWAVKVAELAALIEDDGRLIPQALNNIPASLLLRLGPNRATWPDLVQTMREVPSTVIASLRRSYHSKSRLKPSVLCTDHRLRRRSRGYNFSRPIPKLPELLQLPSFFEAPLPEDQKILIPHEQLDVLVVRDYTNICTEDDVRLLFRSGGGESGDQSAKILYKKKINSHWLTRLMATLSRTLTAEAPSHTTITELDKKVREFPPPLDDPDS</sequence>
<evidence type="ECO:0000313" key="2">
    <source>
        <dbReference type="Proteomes" id="UP001219525"/>
    </source>
</evidence>
<proteinExistence type="predicted"/>
<accession>A0AAD6UXN1</accession>
<evidence type="ECO:0000313" key="1">
    <source>
        <dbReference type="EMBL" id="KAJ7194676.1"/>
    </source>
</evidence>
<dbReference type="EMBL" id="JARJCW010000096">
    <property type="protein sequence ID" value="KAJ7194676.1"/>
    <property type="molecule type" value="Genomic_DNA"/>
</dbReference>
<comment type="caution">
    <text evidence="1">The sequence shown here is derived from an EMBL/GenBank/DDBJ whole genome shotgun (WGS) entry which is preliminary data.</text>
</comment>
<keyword evidence="2" id="KW-1185">Reference proteome</keyword>